<reference evidence="3 5" key="2">
    <citation type="submission" date="2017-06" db="EMBL/GenBank/DDBJ databases">
        <title>Isolation and characterization of a thermophilic and butanogenic Thermoanaerobacterium thermosaccharolyticum M5 capable of efficient degradation of hemicellulose.</title>
        <authorList>
            <person name="Xin F."/>
            <person name="Jiang Y."/>
        </authorList>
    </citation>
    <scope>NUCLEOTIDE SEQUENCE [LARGE SCALE GENOMIC DNA]</scope>
    <source>
        <strain evidence="3 5">M5</strain>
    </source>
</reference>
<evidence type="ECO:0000259" key="1">
    <source>
        <dbReference type="Pfam" id="PF00158"/>
    </source>
</evidence>
<dbReference type="AlphaFoldDB" id="A0A231VN13"/>
<evidence type="ECO:0000313" key="3">
    <source>
        <dbReference type="EMBL" id="OXT09479.1"/>
    </source>
</evidence>
<dbReference type="GeneID" id="93863750"/>
<dbReference type="OMA" id="VCIKIAD"/>
<name>A0A231VN13_THETR</name>
<protein>
    <submittedName>
        <fullName evidence="2">Lon protease</fullName>
    </submittedName>
</protein>
<dbReference type="SUPFAM" id="SSF52540">
    <property type="entry name" value="P-loop containing nucleoside triphosphate hydrolases"/>
    <property type="match status" value="1"/>
</dbReference>
<proteinExistence type="predicted"/>
<dbReference type="EMBL" id="CP016893">
    <property type="protein sequence ID" value="AST58508.1"/>
    <property type="molecule type" value="Genomic_DNA"/>
</dbReference>
<dbReference type="GO" id="GO:0006508">
    <property type="term" value="P:proteolysis"/>
    <property type="evidence" value="ECO:0007669"/>
    <property type="project" value="UniProtKB-KW"/>
</dbReference>
<dbReference type="Gene3D" id="3.40.50.300">
    <property type="entry name" value="P-loop containing nucleotide triphosphate hydrolases"/>
    <property type="match status" value="1"/>
</dbReference>
<dbReference type="InterPro" id="IPR027417">
    <property type="entry name" value="P-loop_NTPase"/>
</dbReference>
<dbReference type="GO" id="GO:0008233">
    <property type="term" value="F:peptidase activity"/>
    <property type="evidence" value="ECO:0007669"/>
    <property type="project" value="UniProtKB-KW"/>
</dbReference>
<feature type="domain" description="Sigma-54 factor interaction" evidence="1">
    <location>
        <begin position="39"/>
        <end position="166"/>
    </location>
</feature>
<dbReference type="GO" id="GO:0005524">
    <property type="term" value="F:ATP binding"/>
    <property type="evidence" value="ECO:0007669"/>
    <property type="project" value="InterPro"/>
</dbReference>
<dbReference type="Proteomes" id="UP000215301">
    <property type="component" value="Unassembled WGS sequence"/>
</dbReference>
<accession>A0A231VN13</accession>
<keyword evidence="2" id="KW-0645">Protease</keyword>
<dbReference type="GO" id="GO:0006355">
    <property type="term" value="P:regulation of DNA-templated transcription"/>
    <property type="evidence" value="ECO:0007669"/>
    <property type="project" value="InterPro"/>
</dbReference>
<gene>
    <name evidence="3" type="ORF">CE561_00485</name>
    <name evidence="2" type="ORF">Thert_02660</name>
</gene>
<evidence type="ECO:0000313" key="5">
    <source>
        <dbReference type="Proteomes" id="UP000215301"/>
    </source>
</evidence>
<evidence type="ECO:0000313" key="4">
    <source>
        <dbReference type="Proteomes" id="UP000214975"/>
    </source>
</evidence>
<dbReference type="EMBL" id="NKHD01000002">
    <property type="protein sequence ID" value="OXT09479.1"/>
    <property type="molecule type" value="Genomic_DNA"/>
</dbReference>
<dbReference type="Pfam" id="PF00158">
    <property type="entry name" value="Sigma54_activat"/>
    <property type="match status" value="1"/>
</dbReference>
<keyword evidence="2" id="KW-0378">Hydrolase</keyword>
<dbReference type="InterPro" id="IPR002078">
    <property type="entry name" value="Sigma_54_int"/>
</dbReference>
<evidence type="ECO:0000313" key="2">
    <source>
        <dbReference type="EMBL" id="AST58508.1"/>
    </source>
</evidence>
<sequence>MTQNIMMPYKVKQRLIQEHLAEPLKEKSRIRKIEDILGQSEAVFRILNNLRKDRPKNIVLLGPEGTWKKDILRACFKKVQYEGSSFFKSGEFIEYYPEKDYSDDLIYTTLFGRLEEIDCVSMKIQRLKIGLVTRANKGILYINNIENIKKNVIFKLIDVINEKKVKSGKIRISEGTPEYLKRFLIEGLPADFCLAVNAIDIKAVPEAMLSICDIVSFKKQDKSELKELIKKTADEGLFYIEDDVCDEIASIAKSGEDAVRILQHVALSALKNGRSKIIKEDLDSLIF</sequence>
<dbReference type="RefSeq" id="WP_013297391.1">
    <property type="nucleotide sequence ID" value="NZ_CP016893.1"/>
</dbReference>
<dbReference type="Proteomes" id="UP000214975">
    <property type="component" value="Chromosome"/>
</dbReference>
<reference evidence="2 4" key="1">
    <citation type="submission" date="2016-08" db="EMBL/GenBank/DDBJ databases">
        <title>A novel genetic cassette of butanologenic Thermoanaerobacterium thermosaccharolyticum that directly convert cellulose to butanol.</title>
        <authorList>
            <person name="Li T."/>
            <person name="He J."/>
        </authorList>
    </citation>
    <scope>NUCLEOTIDE SEQUENCE [LARGE SCALE GENOMIC DNA]</scope>
    <source>
        <strain evidence="2 4">TG57</strain>
    </source>
</reference>
<organism evidence="3 5">
    <name type="scientific">Thermoanaerobacterium thermosaccharolyticum</name>
    <name type="common">Clostridium thermosaccharolyticum</name>
    <dbReference type="NCBI Taxonomy" id="1517"/>
    <lineage>
        <taxon>Bacteria</taxon>
        <taxon>Bacillati</taxon>
        <taxon>Bacillota</taxon>
        <taxon>Clostridia</taxon>
        <taxon>Thermoanaerobacterales</taxon>
        <taxon>Thermoanaerobacteraceae</taxon>
        <taxon>Thermoanaerobacterium</taxon>
    </lineage>
</organism>